<sequence>MARILGPGFIALQVRDLQASRRFYTEHLGLREAPASPPNAIVFATSPTPFAIREPLVNLDEVTQLGWGVSLWLACDDAEALHAALEASGTRIAQPLFDGPFGQTFSFIDPDGYLITVNGEK</sequence>
<keyword evidence="3" id="KW-1185">Reference proteome</keyword>
<name>A0A8J3IC42_9CHLR</name>
<dbReference type="AlphaFoldDB" id="A0A8J3IC42"/>
<dbReference type="Pfam" id="PF00903">
    <property type="entry name" value="Glyoxalase"/>
    <property type="match status" value="1"/>
</dbReference>
<dbReference type="EMBL" id="BNJK01000001">
    <property type="protein sequence ID" value="GHO92684.1"/>
    <property type="molecule type" value="Genomic_DNA"/>
</dbReference>
<dbReference type="RefSeq" id="WP_220203506.1">
    <property type="nucleotide sequence ID" value="NZ_BNJK01000001.1"/>
</dbReference>
<dbReference type="InterPro" id="IPR037523">
    <property type="entry name" value="VOC_core"/>
</dbReference>
<dbReference type="Gene3D" id="3.10.180.10">
    <property type="entry name" value="2,3-Dihydroxybiphenyl 1,2-Dioxygenase, domain 1"/>
    <property type="match status" value="1"/>
</dbReference>
<evidence type="ECO:0000313" key="2">
    <source>
        <dbReference type="EMBL" id="GHO92684.1"/>
    </source>
</evidence>
<proteinExistence type="predicted"/>
<dbReference type="PROSITE" id="PS51819">
    <property type="entry name" value="VOC"/>
    <property type="match status" value="1"/>
</dbReference>
<dbReference type="SUPFAM" id="SSF54593">
    <property type="entry name" value="Glyoxalase/Bleomycin resistance protein/Dihydroxybiphenyl dioxygenase"/>
    <property type="match status" value="1"/>
</dbReference>
<dbReference type="InterPro" id="IPR029068">
    <property type="entry name" value="Glyas_Bleomycin-R_OHBP_Dase"/>
</dbReference>
<accession>A0A8J3IC42</accession>
<dbReference type="CDD" id="cd06587">
    <property type="entry name" value="VOC"/>
    <property type="match status" value="1"/>
</dbReference>
<dbReference type="InterPro" id="IPR004360">
    <property type="entry name" value="Glyas_Fos-R_dOase_dom"/>
</dbReference>
<gene>
    <name evidence="2" type="ORF">KSF_027320</name>
</gene>
<evidence type="ECO:0000313" key="3">
    <source>
        <dbReference type="Proteomes" id="UP000597444"/>
    </source>
</evidence>
<feature type="domain" description="VOC" evidence="1">
    <location>
        <begin position="6"/>
        <end position="120"/>
    </location>
</feature>
<evidence type="ECO:0000259" key="1">
    <source>
        <dbReference type="PROSITE" id="PS51819"/>
    </source>
</evidence>
<dbReference type="Proteomes" id="UP000597444">
    <property type="component" value="Unassembled WGS sequence"/>
</dbReference>
<comment type="caution">
    <text evidence="2">The sequence shown here is derived from an EMBL/GenBank/DDBJ whole genome shotgun (WGS) entry which is preliminary data.</text>
</comment>
<protein>
    <submittedName>
        <fullName evidence="2">Glyoxalase</fullName>
    </submittedName>
</protein>
<organism evidence="2 3">
    <name type="scientific">Reticulibacter mediterranei</name>
    <dbReference type="NCBI Taxonomy" id="2778369"/>
    <lineage>
        <taxon>Bacteria</taxon>
        <taxon>Bacillati</taxon>
        <taxon>Chloroflexota</taxon>
        <taxon>Ktedonobacteria</taxon>
        <taxon>Ktedonobacterales</taxon>
        <taxon>Reticulibacteraceae</taxon>
        <taxon>Reticulibacter</taxon>
    </lineage>
</organism>
<reference evidence="2" key="1">
    <citation type="submission" date="2020-10" db="EMBL/GenBank/DDBJ databases">
        <title>Taxonomic study of unclassified bacteria belonging to the class Ktedonobacteria.</title>
        <authorList>
            <person name="Yabe S."/>
            <person name="Wang C.M."/>
            <person name="Zheng Y."/>
            <person name="Sakai Y."/>
            <person name="Cavaletti L."/>
            <person name="Monciardini P."/>
            <person name="Donadio S."/>
        </authorList>
    </citation>
    <scope>NUCLEOTIDE SEQUENCE</scope>
    <source>
        <strain evidence="2">ID150040</strain>
    </source>
</reference>